<keyword evidence="1" id="KW-0489">Methyltransferase</keyword>
<protein>
    <submittedName>
        <fullName evidence="1">Putative SAM-dependent methyltransferase</fullName>
    </submittedName>
</protein>
<dbReference type="InterPro" id="IPR029063">
    <property type="entry name" value="SAM-dependent_MTases_sf"/>
</dbReference>
<proteinExistence type="predicted"/>
<dbReference type="GO" id="GO:0032259">
    <property type="term" value="P:methylation"/>
    <property type="evidence" value="ECO:0007669"/>
    <property type="project" value="UniProtKB-KW"/>
</dbReference>
<dbReference type="InterPro" id="IPR006901">
    <property type="entry name" value="TrmK"/>
</dbReference>
<dbReference type="STRING" id="84022.CACET_c22740"/>
<name>A0A0G3WCX0_9CLOT</name>
<dbReference type="GO" id="GO:0160105">
    <property type="term" value="F:tRNA (adenine(22)-N1)-methyltransferase activity"/>
    <property type="evidence" value="ECO:0007669"/>
    <property type="project" value="InterPro"/>
</dbReference>
<dbReference type="Pfam" id="PF12847">
    <property type="entry name" value="Methyltransf_18"/>
    <property type="match status" value="1"/>
</dbReference>
<keyword evidence="2" id="KW-1185">Reference proteome</keyword>
<dbReference type="EMBL" id="CP009687">
    <property type="protein sequence ID" value="AKL95720.1"/>
    <property type="molecule type" value="Genomic_DNA"/>
</dbReference>
<evidence type="ECO:0000313" key="2">
    <source>
        <dbReference type="Proteomes" id="UP000035704"/>
    </source>
</evidence>
<dbReference type="AlphaFoldDB" id="A0A0G3WCX0"/>
<keyword evidence="1" id="KW-0808">Transferase</keyword>
<reference evidence="1 2" key="1">
    <citation type="submission" date="2014-10" db="EMBL/GenBank/DDBJ databases">
        <title>Genome sequence of Clostridium aceticum DSM 1496.</title>
        <authorList>
            <person name="Poehlein A."/>
            <person name="Schiel-Bengelsdorf B."/>
            <person name="Gottschalk G."/>
            <person name="Duerre P."/>
            <person name="Daniel R."/>
        </authorList>
    </citation>
    <scope>NUCLEOTIDE SEQUENCE [LARGE SCALE GENOMIC DNA]</scope>
    <source>
        <strain evidence="1 2">DSM 1496</strain>
    </source>
</reference>
<dbReference type="KEGG" id="cace:CACET_c22740"/>
<dbReference type="PIRSF" id="PIRSF018637">
    <property type="entry name" value="TrmK"/>
    <property type="match status" value="1"/>
</dbReference>
<dbReference type="PANTHER" id="PTHR38451:SF1">
    <property type="entry name" value="TRNA (ADENINE(22)-N(1))-METHYLTRANSFERASE"/>
    <property type="match status" value="1"/>
</dbReference>
<dbReference type="RefSeq" id="WP_052661443.1">
    <property type="nucleotide sequence ID" value="NZ_CP009687.1"/>
</dbReference>
<dbReference type="Gene3D" id="3.40.50.150">
    <property type="entry name" value="Vaccinia Virus protein VP39"/>
    <property type="match status" value="1"/>
</dbReference>
<evidence type="ECO:0000313" key="1">
    <source>
        <dbReference type="EMBL" id="AKL95720.1"/>
    </source>
</evidence>
<accession>A0A0G3WCX0</accession>
<gene>
    <name evidence="1" type="ORF">CACET_c22740</name>
</gene>
<dbReference type="OrthoDB" id="5881184at2"/>
<dbReference type="Proteomes" id="UP000035704">
    <property type="component" value="Chromosome"/>
</dbReference>
<dbReference type="PATRIC" id="fig|84022.6.peg.2281"/>
<dbReference type="PANTHER" id="PTHR38451">
    <property type="entry name" value="TRNA (ADENINE(22)-N(1))-METHYLTRANSFERASE"/>
    <property type="match status" value="1"/>
</dbReference>
<dbReference type="SUPFAM" id="SSF53335">
    <property type="entry name" value="S-adenosyl-L-methionine-dependent methyltransferases"/>
    <property type="match status" value="1"/>
</dbReference>
<sequence length="233" mass="26400">MQVKLTPRLKKIADLVPINSKVSDIGTDHGYLPIYLLQNNIASHVIASDVNKGPLETAEKNIYLHGYVDKIEMRLGSGLEVLKAGEVDTIIIAGMGGILISELLDKAPNIVNKIHTFILQPMQAQEDLRRYLVANNFKITKDLLVKEDHRIYEIIVAQQGSQAIEEEIYYETGLFLESNPKDLVEEFIEGKIKTQKEIILQVKEQNSPTAMKKHTECEKKLIKLQEVLAWLKQ</sequence>
<organism evidence="1 2">
    <name type="scientific">Clostridium aceticum</name>
    <dbReference type="NCBI Taxonomy" id="84022"/>
    <lineage>
        <taxon>Bacteria</taxon>
        <taxon>Bacillati</taxon>
        <taxon>Bacillota</taxon>
        <taxon>Clostridia</taxon>
        <taxon>Eubacteriales</taxon>
        <taxon>Clostridiaceae</taxon>
        <taxon>Clostridium</taxon>
    </lineage>
</organism>